<organism evidence="2 3">
    <name type="scientific">Actinophytocola oryzae</name>
    <dbReference type="NCBI Taxonomy" id="502181"/>
    <lineage>
        <taxon>Bacteria</taxon>
        <taxon>Bacillati</taxon>
        <taxon>Actinomycetota</taxon>
        <taxon>Actinomycetes</taxon>
        <taxon>Pseudonocardiales</taxon>
        <taxon>Pseudonocardiaceae</taxon>
    </lineage>
</organism>
<feature type="domain" description="UGSC-like" evidence="1">
    <location>
        <begin position="6"/>
        <end position="170"/>
    </location>
</feature>
<dbReference type="EMBL" id="SOCP01000002">
    <property type="protein sequence ID" value="TDV56422.1"/>
    <property type="molecule type" value="Genomic_DNA"/>
</dbReference>
<comment type="caution">
    <text evidence="2">The sequence shown here is derived from an EMBL/GenBank/DDBJ whole genome shotgun (WGS) entry which is preliminary data.</text>
</comment>
<sequence>MTELLVLDPTNAVSESTAELVARPASFEGLVVGYLDNTKPNSDRFLDILTSTLATEGVRESVRARKNYVGRLADPEMLDDLAARCDVVVTGVGDCAGCCSCSVQDAIALERRGVPTFMVCTSELLTTATIAASTVGVPDYPFVVIDHPFGALGIPELTERAGEAHRQILAQRMDVRRAG</sequence>
<keyword evidence="3" id="KW-1185">Reference proteome</keyword>
<name>A0A4R7W1W9_9PSEU</name>
<evidence type="ECO:0000313" key="3">
    <source>
        <dbReference type="Proteomes" id="UP000294927"/>
    </source>
</evidence>
<dbReference type="InterPro" id="IPR057767">
    <property type="entry name" value="UGSC-like_dom"/>
</dbReference>
<dbReference type="Proteomes" id="UP000294927">
    <property type="component" value="Unassembled WGS sequence"/>
</dbReference>
<proteinExistence type="predicted"/>
<gene>
    <name evidence="2" type="ORF">CLV71_102489</name>
</gene>
<evidence type="ECO:0000259" key="1">
    <source>
        <dbReference type="Pfam" id="PF24696"/>
    </source>
</evidence>
<dbReference type="Pfam" id="PF24696">
    <property type="entry name" value="UGSC"/>
    <property type="match status" value="1"/>
</dbReference>
<dbReference type="RefSeq" id="WP_133901669.1">
    <property type="nucleotide sequence ID" value="NZ_SOCP01000002.1"/>
</dbReference>
<accession>A0A4R7W1W9</accession>
<dbReference type="OrthoDB" id="2990547at2"/>
<reference evidence="2 3" key="1">
    <citation type="submission" date="2019-03" db="EMBL/GenBank/DDBJ databases">
        <title>Genomic Encyclopedia of Archaeal and Bacterial Type Strains, Phase II (KMG-II): from individual species to whole genera.</title>
        <authorList>
            <person name="Goeker M."/>
        </authorList>
    </citation>
    <scope>NUCLEOTIDE SEQUENCE [LARGE SCALE GENOMIC DNA]</scope>
    <source>
        <strain evidence="2 3">DSM 45499</strain>
    </source>
</reference>
<protein>
    <recommendedName>
        <fullName evidence="1">UGSC-like domain-containing protein</fullName>
    </recommendedName>
</protein>
<dbReference type="AlphaFoldDB" id="A0A4R7W1W9"/>
<evidence type="ECO:0000313" key="2">
    <source>
        <dbReference type="EMBL" id="TDV56422.1"/>
    </source>
</evidence>